<accession>A0A6P1THN5</accession>
<evidence type="ECO:0000313" key="2">
    <source>
        <dbReference type="Proteomes" id="UP000464314"/>
    </source>
</evidence>
<reference evidence="1 2" key="1">
    <citation type="submission" date="2020-01" db="EMBL/GenBank/DDBJ databases">
        <title>Genome analysis of Anaerocolumna sp. CBA3638.</title>
        <authorList>
            <person name="Kim J."/>
            <person name="Roh S.W."/>
        </authorList>
    </citation>
    <scope>NUCLEOTIDE SEQUENCE [LARGE SCALE GENOMIC DNA]</scope>
    <source>
        <strain evidence="1 2">CBA3638</strain>
    </source>
</reference>
<keyword evidence="2" id="KW-1185">Reference proteome</keyword>
<dbReference type="KEGG" id="anr:Ana3638_00405"/>
<evidence type="ECO:0000313" key="1">
    <source>
        <dbReference type="EMBL" id="QHQ59446.1"/>
    </source>
</evidence>
<protein>
    <recommendedName>
        <fullName evidence="3">CopG family transcriptional regulator</fullName>
    </recommendedName>
</protein>
<name>A0A6P1THN5_9FIRM</name>
<dbReference type="EMBL" id="CP048000">
    <property type="protein sequence ID" value="QHQ59446.1"/>
    <property type="molecule type" value="Genomic_DNA"/>
</dbReference>
<proteinExistence type="predicted"/>
<dbReference type="RefSeq" id="WP_161836039.1">
    <property type="nucleotide sequence ID" value="NZ_CP048000.1"/>
</dbReference>
<sequence length="63" mass="7382">MATELKRMTFVVTPEMEPLLDGFKKDFFYNRTQSDMIRTLVEAGLEALATEKKEKNELQKRNV</sequence>
<evidence type="ECO:0008006" key="3">
    <source>
        <dbReference type="Google" id="ProtNLM"/>
    </source>
</evidence>
<dbReference type="Proteomes" id="UP000464314">
    <property type="component" value="Chromosome"/>
</dbReference>
<gene>
    <name evidence="1" type="ORF">Ana3638_00405</name>
</gene>
<dbReference type="AlphaFoldDB" id="A0A6P1THN5"/>
<organism evidence="1 2">
    <name type="scientific">Anaerocolumna sedimenticola</name>
    <dbReference type="NCBI Taxonomy" id="2696063"/>
    <lineage>
        <taxon>Bacteria</taxon>
        <taxon>Bacillati</taxon>
        <taxon>Bacillota</taxon>
        <taxon>Clostridia</taxon>
        <taxon>Lachnospirales</taxon>
        <taxon>Lachnospiraceae</taxon>
        <taxon>Anaerocolumna</taxon>
    </lineage>
</organism>